<dbReference type="Proteomes" id="UP000664052">
    <property type="component" value="Unassembled WGS sequence"/>
</dbReference>
<evidence type="ECO:0000313" key="2">
    <source>
        <dbReference type="EMBL" id="MBN8228217.1"/>
    </source>
</evidence>
<dbReference type="RefSeq" id="WP_207051045.1">
    <property type="nucleotide sequence ID" value="NZ_JAFIMU010000006.1"/>
</dbReference>
<name>A0ABS3D984_9BACT</name>
<dbReference type="EMBL" id="JAFIMU010000006">
    <property type="protein sequence ID" value="MBN8228217.1"/>
    <property type="molecule type" value="Genomic_DNA"/>
</dbReference>
<dbReference type="InterPro" id="IPR025309">
    <property type="entry name" value="KTSC_dom"/>
</dbReference>
<proteinExistence type="predicted"/>
<evidence type="ECO:0000259" key="1">
    <source>
        <dbReference type="Pfam" id="PF13619"/>
    </source>
</evidence>
<evidence type="ECO:0000313" key="3">
    <source>
        <dbReference type="Proteomes" id="UP000664052"/>
    </source>
</evidence>
<gene>
    <name evidence="2" type="ORF">JYK02_11925</name>
</gene>
<sequence>MHRVPVKSSNIRSIGHDSATSTLEVEFNDFSIYSYSKVPLPLHTSLMQATSKGAFLAKCIKDKFVFERIK</sequence>
<keyword evidence="3" id="KW-1185">Reference proteome</keyword>
<reference evidence="2 3" key="1">
    <citation type="submission" date="2021-02" db="EMBL/GenBank/DDBJ databases">
        <title>De Novo genome assembly of isolated myxobacteria.</title>
        <authorList>
            <person name="Stevens D.C."/>
        </authorList>
    </citation>
    <scope>NUCLEOTIDE SEQUENCE [LARGE SCALE GENOMIC DNA]</scope>
    <source>
        <strain evidence="2 3">ATCC 29039</strain>
    </source>
</reference>
<accession>A0ABS3D984</accession>
<dbReference type="Pfam" id="PF13619">
    <property type="entry name" value="KTSC"/>
    <property type="match status" value="1"/>
</dbReference>
<comment type="caution">
    <text evidence="2">The sequence shown here is derived from an EMBL/GenBank/DDBJ whole genome shotgun (WGS) entry which is preliminary data.</text>
</comment>
<feature type="domain" description="KTSC" evidence="1">
    <location>
        <begin position="7"/>
        <end position="64"/>
    </location>
</feature>
<protein>
    <submittedName>
        <fullName evidence="2">KTSC domain-containing protein</fullName>
    </submittedName>
</protein>
<organism evidence="2 3">
    <name type="scientific">Corallococcus macrosporus</name>
    <dbReference type="NCBI Taxonomy" id="35"/>
    <lineage>
        <taxon>Bacteria</taxon>
        <taxon>Pseudomonadati</taxon>
        <taxon>Myxococcota</taxon>
        <taxon>Myxococcia</taxon>
        <taxon>Myxococcales</taxon>
        <taxon>Cystobacterineae</taxon>
        <taxon>Myxococcaceae</taxon>
        <taxon>Corallococcus</taxon>
    </lineage>
</organism>